<dbReference type="Gene3D" id="3.40.50.150">
    <property type="entry name" value="Vaccinia Virus protein VP39"/>
    <property type="match status" value="1"/>
</dbReference>
<dbReference type="InterPro" id="IPR010286">
    <property type="entry name" value="METTL16/RlmF"/>
</dbReference>
<dbReference type="InterPro" id="IPR029063">
    <property type="entry name" value="SAM-dependent_MTases_sf"/>
</dbReference>
<dbReference type="SUPFAM" id="SSF53335">
    <property type="entry name" value="S-adenosyl-L-methionine-dependent methyltransferases"/>
    <property type="match status" value="1"/>
</dbReference>
<dbReference type="EMBL" id="OZ004260">
    <property type="protein sequence ID" value="CAK7921471.1"/>
    <property type="molecule type" value="Genomic_DNA"/>
</dbReference>
<keyword evidence="2" id="KW-0808">Transferase</keyword>
<protein>
    <recommendedName>
        <fullName evidence="5">U6 small nuclear RNA (adenine-(43)-N(6))-methyltransferase</fullName>
    </recommendedName>
</protein>
<sequence length="399" mass="46607">MEIDFVALRTKYPVLAKNFIGNHYNFDKPGAVYDLSEVILKDVYGLTIELDRLKLCPRIPNRRSYLEWCEKRFKAQLEVQSERDPTSTATLPVYNIDIGTGSSAIYALLGVKLAPKSRFIGTEIDSNSIKHAQIQIDRNNLNESITLVEIDNPNEIIPDSLLQAIPQNSQVGYTMCNPPFYSTWEELESRNKIKPERANKLHGSESELYHEDGGEYGFIKKYIAQSLDIKHPGFKNTWFTCQLGLEETGIKLKRHLESLSQRGQIEDYIIHELEHPGITRRNVVAWATNNLYRWSFKSISIMNDLELVYDKLVTFKFVKSWKSKCNSNVYIESEFPVWTRKFSRMVRFQSDKISKLKPQPMIVRISSDEIVWIYGNDKYSWETFITWIERFRKRPRPEI</sequence>
<evidence type="ECO:0008006" key="5">
    <source>
        <dbReference type="Google" id="ProtNLM"/>
    </source>
</evidence>
<gene>
    <name evidence="3" type="ORF">CAAN4_H14686</name>
</gene>
<name>A0ABP0ENG9_9ASCO</name>
<accession>A0ABP0ENG9</accession>
<proteinExistence type="predicted"/>
<reference evidence="3 4" key="1">
    <citation type="submission" date="2024-01" db="EMBL/GenBank/DDBJ databases">
        <authorList>
            <consortium name="Genoscope - CEA"/>
            <person name="William W."/>
        </authorList>
    </citation>
    <scope>NUCLEOTIDE SEQUENCE [LARGE SCALE GENOMIC DNA]</scope>
    <source>
        <strain evidence="3 4">29B2s-10</strain>
    </source>
</reference>
<dbReference type="PANTHER" id="PTHR13393:SF0">
    <property type="entry name" value="RNA N6-ADENOSINE-METHYLTRANSFERASE METTL16"/>
    <property type="match status" value="1"/>
</dbReference>
<dbReference type="Proteomes" id="UP001497600">
    <property type="component" value="Chromosome H"/>
</dbReference>
<organism evidence="3 4">
    <name type="scientific">[Candida] anglica</name>
    <dbReference type="NCBI Taxonomy" id="148631"/>
    <lineage>
        <taxon>Eukaryota</taxon>
        <taxon>Fungi</taxon>
        <taxon>Dikarya</taxon>
        <taxon>Ascomycota</taxon>
        <taxon>Saccharomycotina</taxon>
        <taxon>Pichiomycetes</taxon>
        <taxon>Debaryomycetaceae</taxon>
        <taxon>Kurtzmaniella</taxon>
    </lineage>
</organism>
<keyword evidence="4" id="KW-1185">Reference proteome</keyword>
<evidence type="ECO:0000313" key="4">
    <source>
        <dbReference type="Proteomes" id="UP001497600"/>
    </source>
</evidence>
<evidence type="ECO:0000256" key="1">
    <source>
        <dbReference type="ARBA" id="ARBA00022603"/>
    </source>
</evidence>
<keyword evidence="1" id="KW-0489">Methyltransferase</keyword>
<evidence type="ECO:0000313" key="3">
    <source>
        <dbReference type="EMBL" id="CAK7921471.1"/>
    </source>
</evidence>
<evidence type="ECO:0000256" key="2">
    <source>
        <dbReference type="ARBA" id="ARBA00022679"/>
    </source>
</evidence>
<dbReference type="Pfam" id="PF05971">
    <property type="entry name" value="Methyltransf_10"/>
    <property type="match status" value="1"/>
</dbReference>
<dbReference type="PANTHER" id="PTHR13393">
    <property type="entry name" value="SAM-DEPENDENT METHYLTRANSFERASE"/>
    <property type="match status" value="1"/>
</dbReference>